<dbReference type="GO" id="GO:0015344">
    <property type="term" value="F:siderophore uptake transmembrane transporter activity"/>
    <property type="evidence" value="ECO:0007669"/>
    <property type="project" value="TreeGrafter"/>
</dbReference>
<evidence type="ECO:0000256" key="6">
    <source>
        <dbReference type="ARBA" id="ARBA00023136"/>
    </source>
</evidence>
<evidence type="ECO:0000256" key="3">
    <source>
        <dbReference type="ARBA" id="ARBA00022452"/>
    </source>
</evidence>
<name>A0A062VFJ3_9PROT</name>
<evidence type="ECO:0000313" key="15">
    <source>
        <dbReference type="Proteomes" id="UP000027100"/>
    </source>
</evidence>
<proteinExistence type="inferred from homology"/>
<accession>A0A062VFJ3</accession>
<dbReference type="EMBL" id="ARYM01000006">
    <property type="protein sequence ID" value="KCZ99165.1"/>
    <property type="molecule type" value="Genomic_DNA"/>
</dbReference>
<organism evidence="14 15">
    <name type="scientific">Hyphomonas polymorpha PS728</name>
    <dbReference type="NCBI Taxonomy" id="1280954"/>
    <lineage>
        <taxon>Bacteria</taxon>
        <taxon>Pseudomonadati</taxon>
        <taxon>Pseudomonadota</taxon>
        <taxon>Alphaproteobacteria</taxon>
        <taxon>Hyphomonadales</taxon>
        <taxon>Hyphomonadaceae</taxon>
        <taxon>Hyphomonas</taxon>
    </lineage>
</organism>
<keyword evidence="11" id="KW-0732">Signal</keyword>
<evidence type="ECO:0000256" key="9">
    <source>
        <dbReference type="RuleBase" id="RU003357"/>
    </source>
</evidence>
<keyword evidence="15" id="KW-1185">Reference proteome</keyword>
<dbReference type="GO" id="GO:0044718">
    <property type="term" value="P:siderophore transmembrane transport"/>
    <property type="evidence" value="ECO:0007669"/>
    <property type="project" value="TreeGrafter"/>
</dbReference>
<feature type="region of interest" description="Disordered" evidence="10">
    <location>
        <begin position="287"/>
        <end position="321"/>
    </location>
</feature>
<evidence type="ECO:0000256" key="4">
    <source>
        <dbReference type="ARBA" id="ARBA00022692"/>
    </source>
</evidence>
<dbReference type="InterPro" id="IPR000531">
    <property type="entry name" value="Beta-barrel_TonB"/>
</dbReference>
<dbReference type="Proteomes" id="UP000027100">
    <property type="component" value="Unassembled WGS sequence"/>
</dbReference>
<dbReference type="InterPro" id="IPR037066">
    <property type="entry name" value="Plug_dom_sf"/>
</dbReference>
<feature type="signal peptide" evidence="11">
    <location>
        <begin position="1"/>
        <end position="21"/>
    </location>
</feature>
<dbReference type="PANTHER" id="PTHR30069">
    <property type="entry name" value="TONB-DEPENDENT OUTER MEMBRANE RECEPTOR"/>
    <property type="match status" value="1"/>
</dbReference>
<keyword evidence="5 9" id="KW-0798">TonB box</keyword>
<dbReference type="InterPro" id="IPR012910">
    <property type="entry name" value="Plug_dom"/>
</dbReference>
<dbReference type="InterPro" id="IPR036942">
    <property type="entry name" value="Beta-barrel_TonB_sf"/>
</dbReference>
<dbReference type="GO" id="GO:0009279">
    <property type="term" value="C:cell outer membrane"/>
    <property type="evidence" value="ECO:0007669"/>
    <property type="project" value="UniProtKB-SubCell"/>
</dbReference>
<dbReference type="SUPFAM" id="SSF56935">
    <property type="entry name" value="Porins"/>
    <property type="match status" value="1"/>
</dbReference>
<evidence type="ECO:0000259" key="12">
    <source>
        <dbReference type="Pfam" id="PF00593"/>
    </source>
</evidence>
<dbReference type="Pfam" id="PF07715">
    <property type="entry name" value="Plug"/>
    <property type="match status" value="1"/>
</dbReference>
<comment type="subcellular location">
    <subcellularLocation>
        <location evidence="1 8">Cell outer membrane</location>
        <topology evidence="1 8">Multi-pass membrane protein</topology>
    </subcellularLocation>
</comment>
<dbReference type="Gene3D" id="2.40.170.20">
    <property type="entry name" value="TonB-dependent receptor, beta-barrel domain"/>
    <property type="match status" value="1"/>
</dbReference>
<reference evidence="14 15" key="1">
    <citation type="journal article" date="2014" name="Antonie Van Leeuwenhoek">
        <title>Hyphomonas beringensis sp. nov. and Hyphomonas chukchiensis sp. nov., isolated from surface seawater of the Bering Sea and Chukchi Sea.</title>
        <authorList>
            <person name="Li C."/>
            <person name="Lai Q."/>
            <person name="Li G."/>
            <person name="Dong C."/>
            <person name="Wang J."/>
            <person name="Liao Y."/>
            <person name="Shao Z."/>
        </authorList>
    </citation>
    <scope>NUCLEOTIDE SEQUENCE [LARGE SCALE GENOMIC DNA]</scope>
    <source>
        <strain evidence="14 15">PS728</strain>
    </source>
</reference>
<evidence type="ECO:0000256" key="11">
    <source>
        <dbReference type="SAM" id="SignalP"/>
    </source>
</evidence>
<keyword evidence="6 8" id="KW-0472">Membrane</keyword>
<feature type="domain" description="TonB-dependent receptor plug" evidence="13">
    <location>
        <begin position="47"/>
        <end position="149"/>
    </location>
</feature>
<keyword evidence="2 8" id="KW-0813">Transport</keyword>
<dbReference type="Gene3D" id="2.170.130.10">
    <property type="entry name" value="TonB-dependent receptor, plug domain"/>
    <property type="match status" value="1"/>
</dbReference>
<sequence length="719" mass="77643">MKCTLLLTAISGHLLAGLAIAQETDSPRIEAPIIVTAPGPARSSDELIGNATALDRADIVGRLSGTLGDTLSGEPGVSSTFFGQGASRPVLRGLGAERVQVLTNGIGVIDVSAASPDHQVAADGIDADKIEILRGPAALAYGGQAIGGVVNVIDGLIVDTLPERTVSGEAYGAWNGVNRGTEAGGRAAFVAGPLVFTLSASQRDFGDYKIPGLAESRQLRHREELEHEEHDHDDEDEDHDHHHEEEAAVSGRLPNSFLDTETFGGGVSWVGERAFAGFAVRQQTSKYGLPGHSHAHEEHHDDDDHDEDDHDHDHDHDDEASPYVDLKQTRYDFRAGINLDGPILKAITGTLSYSDYEHSEIEGDEASSVFKTDGIEGRIELDHALAGFEGAVGVQFLDKSLDATGGEAFLTPTDTTSWALFLYETRDWDNGFGIEGGLRVEQLEHDNADAGKVEFDLYSASAGVHQHFGDGWFAGAQIAYTERGPNESELFAFGPHLATEQFEVGDASLSKEKGLNLEGTLRWRGDRASFGMNVFHTSFSDFIYLAPGAIEEDGELVTEEDGLPVFAFVQDDATLYGGEIYGEYYINQGPLGANWKFRSGIDYVRGELDSGGNLPFVPPLRVTAGADADWQRVMVGASVEWADNQRRVGEGQLGTSDYTLINLKTALKLSEYGIGREGTQLFVEVRNVTDEEARLATSVLRDTVPLPGRNVRAGLRYTF</sequence>
<evidence type="ECO:0000313" key="14">
    <source>
        <dbReference type="EMBL" id="KCZ99165.1"/>
    </source>
</evidence>
<keyword evidence="3 8" id="KW-1134">Transmembrane beta strand</keyword>
<feature type="compositionally biased region" description="Acidic residues" evidence="10">
    <location>
        <begin position="300"/>
        <end position="310"/>
    </location>
</feature>
<dbReference type="Pfam" id="PF00593">
    <property type="entry name" value="TonB_dep_Rec_b-barrel"/>
    <property type="match status" value="1"/>
</dbReference>
<evidence type="ECO:0000256" key="7">
    <source>
        <dbReference type="ARBA" id="ARBA00023237"/>
    </source>
</evidence>
<evidence type="ECO:0000256" key="10">
    <source>
        <dbReference type="SAM" id="MobiDB-lite"/>
    </source>
</evidence>
<evidence type="ECO:0000256" key="2">
    <source>
        <dbReference type="ARBA" id="ARBA00022448"/>
    </source>
</evidence>
<dbReference type="STRING" id="1280954.HPO_06338"/>
<keyword evidence="4 8" id="KW-0812">Transmembrane</keyword>
<evidence type="ECO:0000256" key="5">
    <source>
        <dbReference type="ARBA" id="ARBA00023077"/>
    </source>
</evidence>
<keyword evidence="7 8" id="KW-0998">Cell outer membrane</keyword>
<feature type="domain" description="TonB-dependent receptor-like beta-barrel" evidence="12">
    <location>
        <begin position="277"/>
        <end position="688"/>
    </location>
</feature>
<dbReference type="RefSeq" id="WP_035595932.1">
    <property type="nucleotide sequence ID" value="NZ_ARYM01000006.1"/>
</dbReference>
<dbReference type="AlphaFoldDB" id="A0A062VFJ3"/>
<dbReference type="InterPro" id="IPR039426">
    <property type="entry name" value="TonB-dep_rcpt-like"/>
</dbReference>
<dbReference type="PANTHER" id="PTHR30069:SF40">
    <property type="entry name" value="TONB-DEPENDENT RECEPTOR NMB0964-RELATED"/>
    <property type="match status" value="1"/>
</dbReference>
<dbReference type="PROSITE" id="PS52016">
    <property type="entry name" value="TONB_DEPENDENT_REC_3"/>
    <property type="match status" value="1"/>
</dbReference>
<dbReference type="PATRIC" id="fig|1280954.3.peg.1286"/>
<protein>
    <submittedName>
        <fullName evidence="14">TonB-dependent receptor</fullName>
    </submittedName>
</protein>
<dbReference type="eggNOG" id="COG4771">
    <property type="taxonomic scope" value="Bacteria"/>
</dbReference>
<evidence type="ECO:0000256" key="1">
    <source>
        <dbReference type="ARBA" id="ARBA00004571"/>
    </source>
</evidence>
<keyword evidence="14" id="KW-0675">Receptor</keyword>
<comment type="similarity">
    <text evidence="8 9">Belongs to the TonB-dependent receptor family.</text>
</comment>
<feature type="region of interest" description="Disordered" evidence="10">
    <location>
        <begin position="224"/>
        <end position="256"/>
    </location>
</feature>
<gene>
    <name evidence="14" type="ORF">HPO_06338</name>
</gene>
<dbReference type="OrthoDB" id="9795928at2"/>
<evidence type="ECO:0000259" key="13">
    <source>
        <dbReference type="Pfam" id="PF07715"/>
    </source>
</evidence>
<feature type="chain" id="PRO_5001619008" evidence="11">
    <location>
        <begin position="22"/>
        <end position="719"/>
    </location>
</feature>
<evidence type="ECO:0000256" key="8">
    <source>
        <dbReference type="PROSITE-ProRule" id="PRU01360"/>
    </source>
</evidence>
<comment type="caution">
    <text evidence="14">The sequence shown here is derived from an EMBL/GenBank/DDBJ whole genome shotgun (WGS) entry which is preliminary data.</text>
</comment>
<dbReference type="eggNOG" id="COG1629">
    <property type="taxonomic scope" value="Bacteria"/>
</dbReference>